<feature type="region of interest" description="Disordered" evidence="1">
    <location>
        <begin position="251"/>
        <end position="284"/>
    </location>
</feature>
<dbReference type="AlphaFoldDB" id="A0A507BAQ5"/>
<organism evidence="2 3">
    <name type="scientific">Thyridium curvatum</name>
    <dbReference type="NCBI Taxonomy" id="1093900"/>
    <lineage>
        <taxon>Eukaryota</taxon>
        <taxon>Fungi</taxon>
        <taxon>Dikarya</taxon>
        <taxon>Ascomycota</taxon>
        <taxon>Pezizomycotina</taxon>
        <taxon>Sordariomycetes</taxon>
        <taxon>Sordariomycetidae</taxon>
        <taxon>Thyridiales</taxon>
        <taxon>Thyridiaceae</taxon>
        <taxon>Thyridium</taxon>
    </lineage>
</organism>
<reference evidence="2 3" key="1">
    <citation type="submission" date="2019-06" db="EMBL/GenBank/DDBJ databases">
        <title>Draft genome sequence of the filamentous fungus Phialemoniopsis curvata isolated from diesel fuel.</title>
        <authorList>
            <person name="Varaljay V.A."/>
            <person name="Lyon W.J."/>
            <person name="Crouch A.L."/>
            <person name="Drake C.E."/>
            <person name="Hollomon J.M."/>
            <person name="Nadeau L.J."/>
            <person name="Nunn H.S."/>
            <person name="Stevenson B.S."/>
            <person name="Bojanowski C.L."/>
            <person name="Crookes-Goodson W.J."/>
        </authorList>
    </citation>
    <scope>NUCLEOTIDE SEQUENCE [LARGE SCALE GENOMIC DNA]</scope>
    <source>
        <strain evidence="2 3">D216</strain>
    </source>
</reference>
<dbReference type="RefSeq" id="XP_030998017.1">
    <property type="nucleotide sequence ID" value="XM_031138311.1"/>
</dbReference>
<feature type="region of interest" description="Disordered" evidence="1">
    <location>
        <begin position="23"/>
        <end position="112"/>
    </location>
</feature>
<feature type="compositionally biased region" description="Basic residues" evidence="1">
    <location>
        <begin position="263"/>
        <end position="276"/>
    </location>
</feature>
<proteinExistence type="predicted"/>
<protein>
    <submittedName>
        <fullName evidence="2">Uncharacterized protein</fullName>
    </submittedName>
</protein>
<comment type="caution">
    <text evidence="2">The sequence shown here is derived from an EMBL/GenBank/DDBJ whole genome shotgun (WGS) entry which is preliminary data.</text>
</comment>
<keyword evidence="3" id="KW-1185">Reference proteome</keyword>
<dbReference type="GeneID" id="41971402"/>
<evidence type="ECO:0000256" key="1">
    <source>
        <dbReference type="SAM" id="MobiDB-lite"/>
    </source>
</evidence>
<dbReference type="InParanoid" id="A0A507BAQ5"/>
<feature type="compositionally biased region" description="Basic and acidic residues" evidence="1">
    <location>
        <begin position="213"/>
        <end position="224"/>
    </location>
</feature>
<name>A0A507BAQ5_9PEZI</name>
<gene>
    <name evidence="2" type="ORF">E0L32_003955</name>
</gene>
<feature type="region of interest" description="Disordered" evidence="1">
    <location>
        <begin position="180"/>
        <end position="227"/>
    </location>
</feature>
<feature type="compositionally biased region" description="Low complexity" evidence="1">
    <location>
        <begin position="56"/>
        <end position="68"/>
    </location>
</feature>
<dbReference type="EMBL" id="SKBQ01000018">
    <property type="protein sequence ID" value="TPX16306.1"/>
    <property type="molecule type" value="Genomic_DNA"/>
</dbReference>
<sequence length="284" mass="30866">MADSTTLFGIGSHLQVNHVYPEQLELDEDDSPRPMSSLSGLYSEKLFSRSPSRGVASSASKTPSSATTARKEHTPGVRAGTVSPVVLPKEEKSLESRGGSSPGKPVTSNHLPSTLGTILAELDETCPSIAMARFQGETHRHERFAIGSLPASPNAERNLDGTSSLSISLFPEWYPEKTAEGSPVRDVASQGRTRKRTWEGEDGSNVSSGNNKDWNKVMMHHEGDPSDLIAVDQSEEGEASQACAADLVFRLTRQPRDPTGLRPRVHRPGKCRKRPKKVEEDQNS</sequence>
<evidence type="ECO:0000313" key="3">
    <source>
        <dbReference type="Proteomes" id="UP000319257"/>
    </source>
</evidence>
<accession>A0A507BAQ5</accession>
<evidence type="ECO:0000313" key="2">
    <source>
        <dbReference type="EMBL" id="TPX16306.1"/>
    </source>
</evidence>
<dbReference type="Proteomes" id="UP000319257">
    <property type="component" value="Unassembled WGS sequence"/>
</dbReference>